<dbReference type="InterPro" id="IPR003439">
    <property type="entry name" value="ABC_transporter-like_ATP-bd"/>
</dbReference>
<evidence type="ECO:0000256" key="5">
    <source>
        <dbReference type="SAM" id="MobiDB-lite"/>
    </source>
</evidence>
<dbReference type="Proteomes" id="UP000190130">
    <property type="component" value="Unassembled WGS sequence"/>
</dbReference>
<dbReference type="STRING" id="53254.SAMN05660750_04233"/>
<feature type="region of interest" description="Disordered" evidence="5">
    <location>
        <begin position="317"/>
        <end position="351"/>
    </location>
</feature>
<dbReference type="SMART" id="SM00382">
    <property type="entry name" value="AAA"/>
    <property type="match status" value="1"/>
</dbReference>
<dbReference type="PROSITE" id="PS00211">
    <property type="entry name" value="ABC_TRANSPORTER_1"/>
    <property type="match status" value="1"/>
</dbReference>
<evidence type="ECO:0000256" key="3">
    <source>
        <dbReference type="ARBA" id="ARBA00022741"/>
    </source>
</evidence>
<evidence type="ECO:0000256" key="1">
    <source>
        <dbReference type="ARBA" id="ARBA00005417"/>
    </source>
</evidence>
<dbReference type="Pfam" id="PF08402">
    <property type="entry name" value="TOBE_2"/>
    <property type="match status" value="1"/>
</dbReference>
<protein>
    <submittedName>
        <fullName evidence="7">Fe3+/spermidine/putrescine ABC transporter ATP-binding protein</fullName>
    </submittedName>
    <submittedName>
        <fullName evidence="8">Putative spermidine/putrescine transport system ATP-binding protein</fullName>
    </submittedName>
</protein>
<evidence type="ECO:0000313" key="8">
    <source>
        <dbReference type="EMBL" id="SKC10093.1"/>
    </source>
</evidence>
<dbReference type="EMBL" id="LMAR01000001">
    <property type="protein sequence ID" value="KQK32256.1"/>
    <property type="molecule type" value="Genomic_DNA"/>
</dbReference>
<sequence length="351" mass="37960">MGFLTLQSLSKVFGDFTAVRDVDLSVAKGEFVSLLGPSGCGKTTTLQMIAGLVEPTKGTITLDGRDITREKPSRRGLGIVFQSYALFPHMTVAQNVAFGLEMRKVAKAERDRRVKEILGLVHLAPFAERYPRQLSGGQRQRVAIARALVIEPPVLLLDEPLSNLDAKLREEMQFELRRIQRSVGTTTIMVTHDQAEALSISDRVVVMEQGRMTQIDAPYRLYERPATAFISSFVGKMNRIEAVWRGGRAEAGAVALPGIAESLPEGAPAILTLRPEKILLKPAGQGLLDGRVASRFFLGSYWLFNVETPIGTILVSAPNQGGEPAGEGESVALDWPPDSATVTAPAQGAAA</sequence>
<reference evidence="8 10" key="2">
    <citation type="submission" date="2017-02" db="EMBL/GenBank/DDBJ databases">
        <authorList>
            <person name="Peterson S.W."/>
        </authorList>
    </citation>
    <scope>NUCLEOTIDE SEQUENCE [LARGE SCALE GENOMIC DNA]</scope>
    <source>
        <strain evidence="8 10">DSM 9653</strain>
    </source>
</reference>
<keyword evidence="2" id="KW-0813">Transport</keyword>
<dbReference type="GO" id="GO:0022857">
    <property type="term" value="F:transmembrane transporter activity"/>
    <property type="evidence" value="ECO:0007669"/>
    <property type="project" value="InterPro"/>
</dbReference>
<dbReference type="PANTHER" id="PTHR42781:SF4">
    <property type="entry name" value="SPERMIDINE_PUTRESCINE IMPORT ATP-BINDING PROTEIN POTA"/>
    <property type="match status" value="1"/>
</dbReference>
<dbReference type="InterPro" id="IPR013611">
    <property type="entry name" value="Transp-assoc_OB_typ2"/>
</dbReference>
<dbReference type="AlphaFoldDB" id="A0A0Q3IBF2"/>
<dbReference type="Gene3D" id="3.40.50.300">
    <property type="entry name" value="P-loop containing nucleotide triphosphate hydrolases"/>
    <property type="match status" value="1"/>
</dbReference>
<dbReference type="InterPro" id="IPR027417">
    <property type="entry name" value="P-loop_NTPase"/>
</dbReference>
<evidence type="ECO:0000256" key="2">
    <source>
        <dbReference type="ARBA" id="ARBA00022448"/>
    </source>
</evidence>
<dbReference type="SUPFAM" id="SSF52540">
    <property type="entry name" value="P-loop containing nucleoside triphosphate hydrolases"/>
    <property type="match status" value="1"/>
</dbReference>
<evidence type="ECO:0000313" key="10">
    <source>
        <dbReference type="Proteomes" id="UP000190130"/>
    </source>
</evidence>
<reference evidence="7 9" key="1">
    <citation type="submission" date="2015-10" db="EMBL/GenBank/DDBJ databases">
        <title>Draft genome of Bosea thiooxidans.</title>
        <authorList>
            <person name="Wang X."/>
        </authorList>
    </citation>
    <scope>NUCLEOTIDE SEQUENCE [LARGE SCALE GENOMIC DNA]</scope>
    <source>
        <strain evidence="7 9">CGMCC 9174</strain>
    </source>
</reference>
<dbReference type="GO" id="GO:0016887">
    <property type="term" value="F:ATP hydrolysis activity"/>
    <property type="evidence" value="ECO:0007669"/>
    <property type="project" value="InterPro"/>
</dbReference>
<name>A0A0Q3IBF2_9HYPH</name>
<keyword evidence="4 7" id="KW-0067">ATP-binding</keyword>
<organism evidence="7 9">
    <name type="scientific">Bosea thiooxidans</name>
    <dbReference type="NCBI Taxonomy" id="53254"/>
    <lineage>
        <taxon>Bacteria</taxon>
        <taxon>Pseudomonadati</taxon>
        <taxon>Pseudomonadota</taxon>
        <taxon>Alphaproteobacteria</taxon>
        <taxon>Hyphomicrobiales</taxon>
        <taxon>Boseaceae</taxon>
        <taxon>Bosea</taxon>
    </lineage>
</organism>
<comment type="similarity">
    <text evidence="1">Belongs to the ABC transporter superfamily.</text>
</comment>
<dbReference type="GO" id="GO:0015697">
    <property type="term" value="P:quaternary ammonium group transport"/>
    <property type="evidence" value="ECO:0007669"/>
    <property type="project" value="UniProtKB-ARBA"/>
</dbReference>
<gene>
    <name evidence="7" type="ORF">ARD30_00295</name>
    <name evidence="8" type="ORF">SAMN05660750_04233</name>
</gene>
<keyword evidence="9" id="KW-1185">Reference proteome</keyword>
<dbReference type="GO" id="GO:0005524">
    <property type="term" value="F:ATP binding"/>
    <property type="evidence" value="ECO:0007669"/>
    <property type="project" value="UniProtKB-KW"/>
</dbReference>
<dbReference type="InterPro" id="IPR003593">
    <property type="entry name" value="AAA+_ATPase"/>
</dbReference>
<feature type="compositionally biased region" description="Low complexity" evidence="5">
    <location>
        <begin position="340"/>
        <end position="351"/>
    </location>
</feature>
<dbReference type="OrthoDB" id="9802264at2"/>
<accession>A0A0Q3IBF2</accession>
<dbReference type="Proteomes" id="UP000051562">
    <property type="component" value="Unassembled WGS sequence"/>
</dbReference>
<dbReference type="InterPro" id="IPR017871">
    <property type="entry name" value="ABC_transporter-like_CS"/>
</dbReference>
<dbReference type="PROSITE" id="PS50893">
    <property type="entry name" value="ABC_TRANSPORTER_2"/>
    <property type="match status" value="1"/>
</dbReference>
<evidence type="ECO:0000256" key="4">
    <source>
        <dbReference type="ARBA" id="ARBA00022840"/>
    </source>
</evidence>
<evidence type="ECO:0000313" key="9">
    <source>
        <dbReference type="Proteomes" id="UP000051562"/>
    </source>
</evidence>
<keyword evidence="3" id="KW-0547">Nucleotide-binding</keyword>
<evidence type="ECO:0000313" key="7">
    <source>
        <dbReference type="EMBL" id="KQK32256.1"/>
    </source>
</evidence>
<dbReference type="EMBL" id="FUYX01000014">
    <property type="protein sequence ID" value="SKC10093.1"/>
    <property type="molecule type" value="Genomic_DNA"/>
</dbReference>
<feature type="domain" description="ABC transporter" evidence="6">
    <location>
        <begin position="4"/>
        <end position="234"/>
    </location>
</feature>
<dbReference type="FunFam" id="3.40.50.300:FF:000425">
    <property type="entry name" value="Probable ABC transporter, ATP-binding subunit"/>
    <property type="match status" value="1"/>
</dbReference>
<dbReference type="InterPro" id="IPR050093">
    <property type="entry name" value="ABC_SmlMolc_Importer"/>
</dbReference>
<dbReference type="RefSeq" id="WP_055726201.1">
    <property type="nucleotide sequence ID" value="NZ_FUYX01000014.1"/>
</dbReference>
<dbReference type="Gene3D" id="2.40.50.100">
    <property type="match status" value="1"/>
</dbReference>
<evidence type="ECO:0000259" key="6">
    <source>
        <dbReference type="PROSITE" id="PS50893"/>
    </source>
</evidence>
<proteinExistence type="inferred from homology"/>
<dbReference type="GO" id="GO:0043190">
    <property type="term" value="C:ATP-binding cassette (ABC) transporter complex"/>
    <property type="evidence" value="ECO:0007669"/>
    <property type="project" value="InterPro"/>
</dbReference>
<dbReference type="SUPFAM" id="SSF50331">
    <property type="entry name" value="MOP-like"/>
    <property type="match status" value="1"/>
</dbReference>
<dbReference type="PANTHER" id="PTHR42781">
    <property type="entry name" value="SPERMIDINE/PUTRESCINE IMPORT ATP-BINDING PROTEIN POTA"/>
    <property type="match status" value="1"/>
</dbReference>
<dbReference type="InterPro" id="IPR008995">
    <property type="entry name" value="Mo/tungstate-bd_C_term_dom"/>
</dbReference>
<dbReference type="Pfam" id="PF00005">
    <property type="entry name" value="ABC_tran"/>
    <property type="match status" value="1"/>
</dbReference>